<dbReference type="EMBL" id="CM034394">
    <property type="protein sequence ID" value="KAJ0179358.1"/>
    <property type="molecule type" value="Genomic_DNA"/>
</dbReference>
<accession>A0ACC1D640</accession>
<gene>
    <name evidence="1" type="ORF">K1T71_005070</name>
</gene>
<protein>
    <submittedName>
        <fullName evidence="1">Uncharacterized protein</fullName>
    </submittedName>
</protein>
<reference evidence="1 2" key="1">
    <citation type="journal article" date="2021" name="Front. Genet.">
        <title>Chromosome-Level Genome Assembly Reveals Significant Gene Expansion in the Toll and IMD Signaling Pathways of Dendrolimus kikuchii.</title>
        <authorList>
            <person name="Zhou J."/>
            <person name="Wu P."/>
            <person name="Xiong Z."/>
            <person name="Liu N."/>
            <person name="Zhao N."/>
            <person name="Ji M."/>
            <person name="Qiu Y."/>
            <person name="Yang B."/>
        </authorList>
    </citation>
    <scope>NUCLEOTIDE SEQUENCE [LARGE SCALE GENOMIC DNA]</scope>
    <source>
        <strain evidence="1">Ann1</strain>
    </source>
</reference>
<proteinExistence type="predicted"/>
<dbReference type="Proteomes" id="UP000824533">
    <property type="component" value="Linkage Group LG08"/>
</dbReference>
<sequence>MGSFAKFLSDYCKSWEKSGKDLFIKHVTQSIKDEDKSPLFSKSGKLSDVSQILYDLLLAGLCGNLKKDSVLSVLKDICMLHADIPSIVLDVICILDAETCSDVQSDERVNFCYIVRELESFISDKLLKERLEIDTLQDVGTLKNKNFYTKFIKIKTKLDKYIFIPETIPKNGIVSVIKIYLSICYAFTEKTTGPIWLKIGCFNLDPNRVLDIILESFEARPFLEELFIPLIRGYMGDPQVISEVLGFKLGNMEILENYKEPPALMTVIALLLQHQVIFLDDIYPWEYWSNQKLVLCEALLNVNAWRDFSTLFARLPITTMPARPAVALCSMLHAVIEPLYRIHCRVAPKIIGKPIQLLKSPLAPTSCKNFNDMKDVVIPALMLLGSSLHNDPVLMYKVIRILRTARSLKEDPLHYEALTVLDTAILPSLTLMEGNCCMAEEIYTLLKLYPYQCRYCLYSRWKNEAGERIPTLMRVRGNSLQRIKHIMKRVSKENIKPQGRLIGKLSHAAPTFLFDYMLLQIQTYDNLIGPVVESLKYLTSLSLDVLGYCVVEALSRGRGPMVGPPSAHPPWLQALAAFAGAAFKKHNIELTALLQFVADRLKDFQSQDLLILKEIVQKMAGIETVEEMTPDQLEAMAGGELLKGEAGYFSQVRNTRRSSARLKEAIVGNNLDIALCILSAQQRHCCVWKDDEENHSSGEPSGSQLKVVGRLADQCQAALVQLGTFLASSHAPDEYAARLPPLQELLRDYHVDADVAFFLHRPVLSQKIAAHVESLKKATDNKTESLEKSIERYNQASKEALEPVVMSVTPMLPSRVWEDISPEFYVTFWSLSMYDLKVPMECYEQEIKRLKTAAANATKDNSQGTKGKKEQERFNTLIEKLQEECRRQQEHVCRVRARLARECAGWFPARAAKAAKNETVTRLMHLCLFPRCVFTAADALYCAEFVHAVHSLKTPNFSTLLCYDRLFCDITYSVMSCTEAEAGRYGSFLCRVLATAMRWHADRDVFQRECAHYPGFVTKYRVSNQFKEANDHVGYENYRHVCHKWHYKITKAMVVCLDSGDYVQIRNALIVLIRVLPHFPVLTKLAQIIERKVDKVKEEEKTQRPDLYVLATGYSGQLRNKGPSMMRESDFHQVVEKQKSAGAGASTASGATPLKEETQQHQEDQPQDVDKRESRNSDKRREEVDREKEKRESRSSGKDRVKEEIRSKDKSPREQRSHREERYLEAVSPPHDHRSAADDVDRDVKRRKVESSSNGKGSKDVEERSPEKEKRKTKVRGDERKERKMSRKRDRAEETTMLEQKRRRDEQKGEIPIQGPFA</sequence>
<name>A0ACC1D640_9NEOP</name>
<comment type="caution">
    <text evidence="1">The sequence shown here is derived from an EMBL/GenBank/DDBJ whole genome shotgun (WGS) entry which is preliminary data.</text>
</comment>
<keyword evidence="2" id="KW-1185">Reference proteome</keyword>
<evidence type="ECO:0000313" key="2">
    <source>
        <dbReference type="Proteomes" id="UP000824533"/>
    </source>
</evidence>
<organism evidence="1 2">
    <name type="scientific">Dendrolimus kikuchii</name>
    <dbReference type="NCBI Taxonomy" id="765133"/>
    <lineage>
        <taxon>Eukaryota</taxon>
        <taxon>Metazoa</taxon>
        <taxon>Ecdysozoa</taxon>
        <taxon>Arthropoda</taxon>
        <taxon>Hexapoda</taxon>
        <taxon>Insecta</taxon>
        <taxon>Pterygota</taxon>
        <taxon>Neoptera</taxon>
        <taxon>Endopterygota</taxon>
        <taxon>Lepidoptera</taxon>
        <taxon>Glossata</taxon>
        <taxon>Ditrysia</taxon>
        <taxon>Bombycoidea</taxon>
        <taxon>Lasiocampidae</taxon>
        <taxon>Dendrolimus</taxon>
    </lineage>
</organism>
<evidence type="ECO:0000313" key="1">
    <source>
        <dbReference type="EMBL" id="KAJ0179358.1"/>
    </source>
</evidence>